<dbReference type="PANTHER" id="PTHR34823:SF1">
    <property type="entry name" value="CHITIN-BINDING TYPE-4 DOMAIN-CONTAINING PROTEIN"/>
    <property type="match status" value="1"/>
</dbReference>
<organism evidence="6 7">
    <name type="scientific">Streptomyces termitum</name>
    <dbReference type="NCBI Taxonomy" id="67368"/>
    <lineage>
        <taxon>Bacteria</taxon>
        <taxon>Bacillati</taxon>
        <taxon>Actinomycetota</taxon>
        <taxon>Actinomycetes</taxon>
        <taxon>Kitasatosporales</taxon>
        <taxon>Streptomycetaceae</taxon>
        <taxon>Streptomyces</taxon>
    </lineage>
</organism>
<dbReference type="Pfam" id="PF03067">
    <property type="entry name" value="LPMO_10"/>
    <property type="match status" value="1"/>
</dbReference>
<dbReference type="EMBL" id="BMUL01000024">
    <property type="protein sequence ID" value="GHB08876.1"/>
    <property type="molecule type" value="Genomic_DNA"/>
</dbReference>
<gene>
    <name evidence="6" type="ORF">GCM10010305_59880</name>
</gene>
<dbReference type="Gene3D" id="2.10.10.20">
    <property type="entry name" value="Carbohydrate-binding module superfamily 5/12"/>
    <property type="match status" value="1"/>
</dbReference>
<dbReference type="GO" id="GO:0005576">
    <property type="term" value="C:extracellular region"/>
    <property type="evidence" value="ECO:0007669"/>
    <property type="project" value="InterPro"/>
</dbReference>
<dbReference type="InterPro" id="IPR036573">
    <property type="entry name" value="CBM_sf_5/12"/>
</dbReference>
<evidence type="ECO:0000313" key="6">
    <source>
        <dbReference type="EMBL" id="GHB08876.1"/>
    </source>
</evidence>
<feature type="chain" id="PRO_5037916464" description="Chitin-binding type-3 domain-containing protein" evidence="4">
    <location>
        <begin position="32"/>
        <end position="277"/>
    </location>
</feature>
<dbReference type="RefSeq" id="WP_189983119.1">
    <property type="nucleotide sequence ID" value="NZ_BMUL01000024.1"/>
</dbReference>
<evidence type="ECO:0000256" key="1">
    <source>
        <dbReference type="ARBA" id="ARBA00022729"/>
    </source>
</evidence>
<dbReference type="GO" id="GO:0005975">
    <property type="term" value="P:carbohydrate metabolic process"/>
    <property type="evidence" value="ECO:0007669"/>
    <property type="project" value="InterPro"/>
</dbReference>
<dbReference type="Gene3D" id="2.70.50.50">
    <property type="entry name" value="chitin-binding protein cbp21"/>
    <property type="match status" value="1"/>
</dbReference>
<dbReference type="InterPro" id="IPR051024">
    <property type="entry name" value="GlcNAc_Chitin_IntDeg"/>
</dbReference>
<reference evidence="6" key="1">
    <citation type="journal article" date="2014" name="Int. J. Syst. Evol. Microbiol.">
        <title>Complete genome sequence of Corynebacterium casei LMG S-19264T (=DSM 44701T), isolated from a smear-ripened cheese.</title>
        <authorList>
            <consortium name="US DOE Joint Genome Institute (JGI-PGF)"/>
            <person name="Walter F."/>
            <person name="Albersmeier A."/>
            <person name="Kalinowski J."/>
            <person name="Ruckert C."/>
        </authorList>
    </citation>
    <scope>NUCLEOTIDE SEQUENCE</scope>
    <source>
        <strain evidence="6">JCM 4518</strain>
    </source>
</reference>
<feature type="region of interest" description="Disordered" evidence="3">
    <location>
        <begin position="178"/>
        <end position="228"/>
    </location>
</feature>
<dbReference type="PANTHER" id="PTHR34823">
    <property type="entry name" value="GLCNAC-BINDING PROTEIN A"/>
    <property type="match status" value="1"/>
</dbReference>
<feature type="compositionally biased region" description="Gly residues" evidence="3">
    <location>
        <begin position="178"/>
        <end position="223"/>
    </location>
</feature>
<protein>
    <recommendedName>
        <fullName evidence="5">Chitin-binding type-3 domain-containing protein</fullName>
    </recommendedName>
</protein>
<proteinExistence type="predicted"/>
<dbReference type="CDD" id="cd12215">
    <property type="entry name" value="ChiC_BD"/>
    <property type="match status" value="1"/>
</dbReference>
<comment type="caution">
    <text evidence="6">The sequence shown here is derived from an EMBL/GenBank/DDBJ whole genome shotgun (WGS) entry which is preliminary data.</text>
</comment>
<feature type="domain" description="Chitin-binding type-3" evidence="5">
    <location>
        <begin position="229"/>
        <end position="274"/>
    </location>
</feature>
<reference evidence="6" key="2">
    <citation type="submission" date="2020-09" db="EMBL/GenBank/DDBJ databases">
        <authorList>
            <person name="Sun Q."/>
            <person name="Ohkuma M."/>
        </authorList>
    </citation>
    <scope>NUCLEOTIDE SEQUENCE</scope>
    <source>
        <strain evidence="6">JCM 4518</strain>
    </source>
</reference>
<dbReference type="SMART" id="SM00495">
    <property type="entry name" value="ChtBD3"/>
    <property type="match status" value="1"/>
</dbReference>
<dbReference type="GO" id="GO:0030246">
    <property type="term" value="F:carbohydrate binding"/>
    <property type="evidence" value="ECO:0007669"/>
    <property type="project" value="InterPro"/>
</dbReference>
<dbReference type="SUPFAM" id="SSF51055">
    <property type="entry name" value="Carbohydrate binding domain"/>
    <property type="match status" value="1"/>
</dbReference>
<dbReference type="AlphaFoldDB" id="A0A918TAL7"/>
<keyword evidence="1 4" id="KW-0732">Signal</keyword>
<sequence length="277" mass="28207">MHMKKKTWAAALGTLLAPAVVLSLPAPSASAHGWVVSPSSRQDQCANRVVQCGQIKYEPASVEGPKGLRTCSGGDPRWADLDNDSKGWKVTSVGTQQTLTWTIEARHATSNWQYFIGDQKIAQFNDGGRIPASSVSHQLDFTGFSGKQKLLAVWNIADTSNAFYACIDVNIGGGDGGTGGGTGGSDGGGTGGGETGGGTGGETGGGTGGETGGGDGGTGGGEQPGDCTTAAWSSGSIYTGGQTVSYNGHNWRAKWWVTGEVPGTTGEWGVWEDLGAC</sequence>
<evidence type="ECO:0000259" key="5">
    <source>
        <dbReference type="SMART" id="SM00495"/>
    </source>
</evidence>
<evidence type="ECO:0000256" key="4">
    <source>
        <dbReference type="SAM" id="SignalP"/>
    </source>
</evidence>
<dbReference type="InterPro" id="IPR003610">
    <property type="entry name" value="CBM5/12"/>
</dbReference>
<evidence type="ECO:0000256" key="3">
    <source>
        <dbReference type="SAM" id="MobiDB-lite"/>
    </source>
</evidence>
<keyword evidence="7" id="KW-1185">Reference proteome</keyword>
<dbReference type="InterPro" id="IPR014756">
    <property type="entry name" value="Ig_E-set"/>
</dbReference>
<dbReference type="GO" id="GO:0004553">
    <property type="term" value="F:hydrolase activity, hydrolyzing O-glycosyl compounds"/>
    <property type="evidence" value="ECO:0007669"/>
    <property type="project" value="InterPro"/>
</dbReference>
<dbReference type="Proteomes" id="UP000644020">
    <property type="component" value="Unassembled WGS sequence"/>
</dbReference>
<keyword evidence="2" id="KW-0378">Hydrolase</keyword>
<dbReference type="SUPFAM" id="SSF81296">
    <property type="entry name" value="E set domains"/>
    <property type="match status" value="1"/>
</dbReference>
<name>A0A918TAL7_9ACTN</name>
<dbReference type="FunFam" id="2.10.10.20:FF:000001">
    <property type="entry name" value="Secreted chitinase"/>
    <property type="match status" value="1"/>
</dbReference>
<dbReference type="InterPro" id="IPR004302">
    <property type="entry name" value="Cellulose/chitin-bd_N"/>
</dbReference>
<accession>A0A918TAL7</accession>
<dbReference type="CDD" id="cd21177">
    <property type="entry name" value="LPMO_AA10"/>
    <property type="match status" value="1"/>
</dbReference>
<evidence type="ECO:0000313" key="7">
    <source>
        <dbReference type="Proteomes" id="UP000644020"/>
    </source>
</evidence>
<dbReference type="Pfam" id="PF02839">
    <property type="entry name" value="CBM_5_12"/>
    <property type="match status" value="1"/>
</dbReference>
<feature type="signal peptide" evidence="4">
    <location>
        <begin position="1"/>
        <end position="31"/>
    </location>
</feature>
<evidence type="ECO:0000256" key="2">
    <source>
        <dbReference type="ARBA" id="ARBA00022801"/>
    </source>
</evidence>